<evidence type="ECO:0000256" key="2">
    <source>
        <dbReference type="ARBA" id="ARBA00022664"/>
    </source>
</evidence>
<dbReference type="InterPro" id="IPR022075">
    <property type="entry name" value="Symplekin_C"/>
</dbReference>
<reference evidence="7 8" key="2">
    <citation type="journal article" date="2019" name="G3 (Bethesda)">
        <title>Hybrid Assembly of the Genome of the Entomopathogenic Nematode Steinernema carpocapsae Identifies the X-Chromosome.</title>
        <authorList>
            <person name="Serra L."/>
            <person name="Macchietto M."/>
            <person name="Macias-Munoz A."/>
            <person name="McGill C.J."/>
            <person name="Rodriguez I.M."/>
            <person name="Rodriguez B."/>
            <person name="Murad R."/>
            <person name="Mortazavi A."/>
        </authorList>
    </citation>
    <scope>NUCLEOTIDE SEQUENCE [LARGE SCALE GENOMIC DNA]</scope>
    <source>
        <strain evidence="7 8">ALL</strain>
    </source>
</reference>
<dbReference type="GO" id="GO:0006397">
    <property type="term" value="P:mRNA processing"/>
    <property type="evidence" value="ECO:0007669"/>
    <property type="project" value="UniProtKB-KW"/>
</dbReference>
<name>A0A4U5NTU3_STECR</name>
<accession>A0A4U5NTU3</accession>
<dbReference type="Proteomes" id="UP000298663">
    <property type="component" value="Unassembled WGS sequence"/>
</dbReference>
<evidence type="ECO:0000259" key="6">
    <source>
        <dbReference type="Pfam" id="PF12295"/>
    </source>
</evidence>
<evidence type="ECO:0000256" key="1">
    <source>
        <dbReference type="ARBA" id="ARBA00004123"/>
    </source>
</evidence>
<feature type="domain" description="Symplekin C-terminal" evidence="6">
    <location>
        <begin position="741"/>
        <end position="926"/>
    </location>
</feature>
<evidence type="ECO:0000259" key="5">
    <source>
        <dbReference type="Pfam" id="PF11935"/>
    </source>
</evidence>
<dbReference type="Pfam" id="PF12295">
    <property type="entry name" value="Symplekin_C"/>
    <property type="match status" value="1"/>
</dbReference>
<dbReference type="InterPro" id="IPR021850">
    <property type="entry name" value="Symplekin/Pta1"/>
</dbReference>
<dbReference type="OrthoDB" id="331600at2759"/>
<dbReference type="STRING" id="34508.A0A4U5NTU3"/>
<comment type="subcellular location">
    <subcellularLocation>
        <location evidence="1">Nucleus</location>
    </subcellularLocation>
</comment>
<reference evidence="7 8" key="1">
    <citation type="journal article" date="2015" name="Genome Biol.">
        <title>Comparative genomics of Steinernema reveals deeply conserved gene regulatory networks.</title>
        <authorList>
            <person name="Dillman A.R."/>
            <person name="Macchietto M."/>
            <person name="Porter C.F."/>
            <person name="Rogers A."/>
            <person name="Williams B."/>
            <person name="Antoshechkin I."/>
            <person name="Lee M.M."/>
            <person name="Goodwin Z."/>
            <person name="Lu X."/>
            <person name="Lewis E.E."/>
            <person name="Goodrich-Blair H."/>
            <person name="Stock S.P."/>
            <person name="Adams B.J."/>
            <person name="Sternberg P.W."/>
            <person name="Mortazavi A."/>
        </authorList>
    </citation>
    <scope>NUCLEOTIDE SEQUENCE [LARGE SCALE GENOMIC DNA]</scope>
    <source>
        <strain evidence="7 8">ALL</strain>
    </source>
</reference>
<dbReference type="Pfam" id="PF11935">
    <property type="entry name" value="SYMPK_PTA1_N"/>
    <property type="match status" value="1"/>
</dbReference>
<keyword evidence="2" id="KW-0507">mRNA processing</keyword>
<keyword evidence="3" id="KW-0539">Nucleus</keyword>
<dbReference type="PANTHER" id="PTHR15245">
    <property type="entry name" value="SYMPLEKIN-RELATED"/>
    <property type="match status" value="1"/>
</dbReference>
<feature type="domain" description="Symplekin/Pta1 N-terminal" evidence="5">
    <location>
        <begin position="1"/>
        <end position="179"/>
    </location>
</feature>
<proteinExistence type="predicted"/>
<gene>
    <name evidence="7" type="ORF">L596_011415</name>
</gene>
<evidence type="ECO:0000256" key="3">
    <source>
        <dbReference type="ARBA" id="ARBA00023242"/>
    </source>
</evidence>
<sequence>MEEMKKMIMPSTDSDNQGICTMAIKFLQTVILCQTVRTQHSEASRHRGMTMSLDKLSRDHRYISYRKLNDEAFLDFNNLTERMRSPHIPSLNLLTCIGCVCEIARQRPDYIKMVLSALEYVQFNLPPTLTASQVKSVRKEMKMHLLRLLRLSASTPFHSAIKTLLTDLGASISEINRAQPNGSRKIVRPSSSNNIASDEGPQSKRPKMAPVEDDEYADEKPTTSASISVDGTNEKAIEITTQFIYERLSPKIATNLVFIGLLTLPEKMPPAFAQSYTPISAAGTEGQKHHLARIMATQFTSAGVGPGIEQTKKEHQEQYFARQQARKDGAVIPPTPAHVAADLAPKSEPLRTQAASQFAVPQMPVTKPKGKIQFNLIASVKDLSDDEARKLMNQAFERIMQNEKRAIQGGEGTAHQVILVRLVARFASVTIIEFEKALRNFILADQRSRTEIAQLWIAELYAQYQGHSLILHDFKEPFEFTKEERLTRYDRTVTTLLEVLYEGQHHKELLFHKIFLEAPLVTEAMLLWLRMACIDPIFGSFGMTTLRELILTRSRQRDELLKLLFNFSYSQNQELKQHSIETAKELYMISYIKKDVQRFVSSMVELCNEPKVPSVIVANFFNDDYVKTEEGKNVSWTEPLIRSSFNLFLAMMPLEHSLIRDLAQVYAKAPVDAKRVILKSVEPAAKSMGMQNPALLDLIETCPPQSETLIARIVNLLTERCQPTPELVSAVMTLHKKRKTDIRSLIPILTGLSKAEIMELLPQFVLIAQHQKVLPVFYRKILMAKQRDSDEMTVPPVELLLSIHRLPSSSVKEVQLLSANIDTLLQTKLISKEALAEAIEALLNEKPLRPLLFNTFTASIDRAIELRGFLTSVLLKIALRKPWKKEEGSESLWELFIKFARHVDATSIASPAILTALTVEEVKELVDCDKRASIIIQLRDYYMNLSKHQKRQVNETVLEFVKLESDRIESSNS</sequence>
<evidence type="ECO:0000256" key="4">
    <source>
        <dbReference type="SAM" id="MobiDB-lite"/>
    </source>
</evidence>
<comment type="caution">
    <text evidence="7">The sequence shown here is derived from an EMBL/GenBank/DDBJ whole genome shotgun (WGS) entry which is preliminary data.</text>
</comment>
<protein>
    <recommendedName>
        <fullName evidence="9">Symplekin C-terminal domain-containing protein</fullName>
    </recommendedName>
</protein>
<keyword evidence="8" id="KW-1185">Reference proteome</keyword>
<feature type="region of interest" description="Disordered" evidence="4">
    <location>
        <begin position="179"/>
        <end position="229"/>
    </location>
</feature>
<dbReference type="InterPro" id="IPR032460">
    <property type="entry name" value="Symplekin/Pta1_N"/>
</dbReference>
<dbReference type="InterPro" id="IPR011989">
    <property type="entry name" value="ARM-like"/>
</dbReference>
<evidence type="ECO:0000313" key="8">
    <source>
        <dbReference type="Proteomes" id="UP000298663"/>
    </source>
</evidence>
<dbReference type="AlphaFoldDB" id="A0A4U5NTU3"/>
<evidence type="ECO:0008006" key="9">
    <source>
        <dbReference type="Google" id="ProtNLM"/>
    </source>
</evidence>
<organism evidence="7 8">
    <name type="scientific">Steinernema carpocapsae</name>
    <name type="common">Entomopathogenic nematode</name>
    <dbReference type="NCBI Taxonomy" id="34508"/>
    <lineage>
        <taxon>Eukaryota</taxon>
        <taxon>Metazoa</taxon>
        <taxon>Ecdysozoa</taxon>
        <taxon>Nematoda</taxon>
        <taxon>Chromadorea</taxon>
        <taxon>Rhabditida</taxon>
        <taxon>Tylenchina</taxon>
        <taxon>Panagrolaimomorpha</taxon>
        <taxon>Strongyloidoidea</taxon>
        <taxon>Steinernematidae</taxon>
        <taxon>Steinernema</taxon>
    </lineage>
</organism>
<dbReference type="EMBL" id="AZBU02000003">
    <property type="protein sequence ID" value="TKR86917.1"/>
    <property type="molecule type" value="Genomic_DNA"/>
</dbReference>
<dbReference type="Gene3D" id="1.25.10.10">
    <property type="entry name" value="Leucine-rich Repeat Variant"/>
    <property type="match status" value="1"/>
</dbReference>
<dbReference type="PANTHER" id="PTHR15245:SF20">
    <property type="entry name" value="SYMPLEKIN"/>
    <property type="match status" value="1"/>
</dbReference>
<dbReference type="GO" id="GO:0005847">
    <property type="term" value="C:mRNA cleavage and polyadenylation specificity factor complex"/>
    <property type="evidence" value="ECO:0007669"/>
    <property type="project" value="TreeGrafter"/>
</dbReference>
<evidence type="ECO:0000313" key="7">
    <source>
        <dbReference type="EMBL" id="TKR86917.1"/>
    </source>
</evidence>